<dbReference type="CDD" id="cd21372">
    <property type="entry name" value="cwf21_CWC21-like"/>
    <property type="match status" value="1"/>
</dbReference>
<dbReference type="GO" id="GO:0005681">
    <property type="term" value="C:spliceosomal complex"/>
    <property type="evidence" value="ECO:0007669"/>
    <property type="project" value="UniProtKB-KW"/>
</dbReference>
<dbReference type="OrthoDB" id="10267305at2759"/>
<feature type="domain" description="CWF21" evidence="8">
    <location>
        <begin position="59"/>
        <end position="104"/>
    </location>
</feature>
<dbReference type="eggNOG" id="KOG1869">
    <property type="taxonomic scope" value="Eukaryota"/>
</dbReference>
<dbReference type="Proteomes" id="UP000030762">
    <property type="component" value="Unassembled WGS sequence"/>
</dbReference>
<dbReference type="Gene3D" id="6.10.140.420">
    <property type="match status" value="1"/>
</dbReference>
<evidence type="ECO:0000256" key="1">
    <source>
        <dbReference type="ARBA" id="ARBA00004123"/>
    </source>
</evidence>
<evidence type="ECO:0000256" key="6">
    <source>
        <dbReference type="ARBA" id="ARBA00023242"/>
    </source>
</evidence>
<keyword evidence="10" id="KW-1185">Reference proteome</keyword>
<comment type="subcellular location">
    <subcellularLocation>
        <location evidence="1">Nucleus</location>
    </subcellularLocation>
</comment>
<dbReference type="AlphaFoldDB" id="T0Q840"/>
<sequence length="183" mass="20934">MYNGIGLATTRGSGTSGYVQRNLSYVKPAHQREKERQAMMGYAKYEEPHKKTAVNKQILAHERKRQVEVKVMELRDQLEEQGFDDDEIDDKCDALRKQLQAKAEKDGDNNDKGASSHARATYRNGATFDFEAQAAQRLERQEEFERKQQAKLTHDVNLHVPLDEVIMFDASTQAKHANLQVSQ</sequence>
<dbReference type="GO" id="GO:0006397">
    <property type="term" value="P:mRNA processing"/>
    <property type="evidence" value="ECO:0007669"/>
    <property type="project" value="UniProtKB-KW"/>
</dbReference>
<dbReference type="RefSeq" id="XP_008615820.1">
    <property type="nucleotide sequence ID" value="XM_008617598.1"/>
</dbReference>
<comment type="similarity">
    <text evidence="2">Belongs to the CWC21 family.</text>
</comment>
<proteinExistence type="inferred from homology"/>
<feature type="region of interest" description="Disordered" evidence="7">
    <location>
        <begin position="99"/>
        <end position="125"/>
    </location>
</feature>
<dbReference type="PANTHER" id="PTHR36562:SF5">
    <property type="entry name" value="SERINE_ARGININE REPETITIVE MATRIX 2"/>
    <property type="match status" value="1"/>
</dbReference>
<gene>
    <name evidence="9" type="ORF">SDRG_11557</name>
</gene>
<dbReference type="InterPro" id="IPR013170">
    <property type="entry name" value="mRNA_splic_Cwf21_dom"/>
</dbReference>
<keyword evidence="6" id="KW-0539">Nucleus</keyword>
<dbReference type="PANTHER" id="PTHR36562">
    <property type="entry name" value="SERINE/ARGININE REPETITIVE MATRIX 2"/>
    <property type="match status" value="1"/>
</dbReference>
<dbReference type="OMA" id="VIMFDAS"/>
<evidence type="ECO:0000256" key="3">
    <source>
        <dbReference type="ARBA" id="ARBA00022664"/>
    </source>
</evidence>
<feature type="compositionally biased region" description="Basic and acidic residues" evidence="7">
    <location>
        <begin position="99"/>
        <end position="111"/>
    </location>
</feature>
<evidence type="ECO:0000313" key="9">
    <source>
        <dbReference type="EMBL" id="EQC30796.1"/>
    </source>
</evidence>
<keyword evidence="4" id="KW-0747">Spliceosome</keyword>
<dbReference type="Pfam" id="PF08312">
    <property type="entry name" value="cwf21"/>
    <property type="match status" value="1"/>
</dbReference>
<dbReference type="GO" id="GO:0008380">
    <property type="term" value="P:RNA splicing"/>
    <property type="evidence" value="ECO:0007669"/>
    <property type="project" value="UniProtKB-KW"/>
</dbReference>
<dbReference type="VEuPathDB" id="FungiDB:SDRG_11557"/>
<dbReference type="InParanoid" id="T0Q840"/>
<name>T0Q840_SAPDV</name>
<keyword evidence="5" id="KW-0508">mRNA splicing</keyword>
<dbReference type="STRING" id="1156394.T0Q840"/>
<evidence type="ECO:0000313" key="10">
    <source>
        <dbReference type="Proteomes" id="UP000030762"/>
    </source>
</evidence>
<accession>T0Q840</accession>
<dbReference type="SMART" id="SM01115">
    <property type="entry name" value="cwf21"/>
    <property type="match status" value="1"/>
</dbReference>
<evidence type="ECO:0000259" key="8">
    <source>
        <dbReference type="SMART" id="SM01115"/>
    </source>
</evidence>
<protein>
    <recommendedName>
        <fullName evidence="8">CWF21 domain-containing protein</fullName>
    </recommendedName>
</protein>
<dbReference type="EMBL" id="JH767173">
    <property type="protein sequence ID" value="EQC30796.1"/>
    <property type="molecule type" value="Genomic_DNA"/>
</dbReference>
<evidence type="ECO:0000256" key="5">
    <source>
        <dbReference type="ARBA" id="ARBA00023187"/>
    </source>
</evidence>
<dbReference type="GeneID" id="19952284"/>
<reference evidence="9 10" key="1">
    <citation type="submission" date="2012-04" db="EMBL/GenBank/DDBJ databases">
        <title>The Genome Sequence of Saprolegnia declina VS20.</title>
        <authorList>
            <consortium name="The Broad Institute Genome Sequencing Platform"/>
            <person name="Russ C."/>
            <person name="Nusbaum C."/>
            <person name="Tyler B."/>
            <person name="van West P."/>
            <person name="Dieguez-Uribeondo J."/>
            <person name="de Bruijn I."/>
            <person name="Tripathy S."/>
            <person name="Jiang R."/>
            <person name="Young S.K."/>
            <person name="Zeng Q."/>
            <person name="Gargeya S."/>
            <person name="Fitzgerald M."/>
            <person name="Haas B."/>
            <person name="Abouelleil A."/>
            <person name="Alvarado L."/>
            <person name="Arachchi H.M."/>
            <person name="Berlin A."/>
            <person name="Chapman S.B."/>
            <person name="Goldberg J."/>
            <person name="Griggs A."/>
            <person name="Gujja S."/>
            <person name="Hansen M."/>
            <person name="Howarth C."/>
            <person name="Imamovic A."/>
            <person name="Larimer J."/>
            <person name="McCowen C."/>
            <person name="Montmayeur A."/>
            <person name="Murphy C."/>
            <person name="Neiman D."/>
            <person name="Pearson M."/>
            <person name="Priest M."/>
            <person name="Roberts A."/>
            <person name="Saif S."/>
            <person name="Shea T."/>
            <person name="Sisk P."/>
            <person name="Sykes S."/>
            <person name="Wortman J."/>
            <person name="Nusbaum C."/>
            <person name="Birren B."/>
        </authorList>
    </citation>
    <scope>NUCLEOTIDE SEQUENCE [LARGE SCALE GENOMIC DNA]</scope>
    <source>
        <strain evidence="9 10">VS20</strain>
    </source>
</reference>
<keyword evidence="3" id="KW-0507">mRNA processing</keyword>
<evidence type="ECO:0000256" key="4">
    <source>
        <dbReference type="ARBA" id="ARBA00022728"/>
    </source>
</evidence>
<evidence type="ECO:0000256" key="7">
    <source>
        <dbReference type="SAM" id="MobiDB-lite"/>
    </source>
</evidence>
<organism evidence="9 10">
    <name type="scientific">Saprolegnia diclina (strain VS20)</name>
    <dbReference type="NCBI Taxonomy" id="1156394"/>
    <lineage>
        <taxon>Eukaryota</taxon>
        <taxon>Sar</taxon>
        <taxon>Stramenopiles</taxon>
        <taxon>Oomycota</taxon>
        <taxon>Saprolegniomycetes</taxon>
        <taxon>Saprolegniales</taxon>
        <taxon>Saprolegniaceae</taxon>
        <taxon>Saprolegnia</taxon>
    </lineage>
</organism>
<dbReference type="InterPro" id="IPR051372">
    <property type="entry name" value="CWC21"/>
</dbReference>
<evidence type="ECO:0000256" key="2">
    <source>
        <dbReference type="ARBA" id="ARBA00005954"/>
    </source>
</evidence>